<dbReference type="PANTHER" id="PTHR37813">
    <property type="entry name" value="FELS-2 PROPHAGE PROTEIN"/>
    <property type="match status" value="1"/>
</dbReference>
<dbReference type="EMBL" id="SGIS01000004">
    <property type="protein sequence ID" value="RZF65866.1"/>
    <property type="molecule type" value="Genomic_DNA"/>
</dbReference>
<dbReference type="OrthoDB" id="7592271at2"/>
<evidence type="ECO:0000259" key="4">
    <source>
        <dbReference type="Pfam" id="PF10145"/>
    </source>
</evidence>
<evidence type="ECO:0000313" key="6">
    <source>
        <dbReference type="Proteomes" id="UP000292085"/>
    </source>
</evidence>
<dbReference type="Proteomes" id="UP000292085">
    <property type="component" value="Unassembled WGS sequence"/>
</dbReference>
<keyword evidence="6" id="KW-1185">Reference proteome</keyword>
<feature type="transmembrane region" description="Helical" evidence="3">
    <location>
        <begin position="451"/>
        <end position="472"/>
    </location>
</feature>
<feature type="compositionally biased region" description="Basic and acidic residues" evidence="2">
    <location>
        <begin position="658"/>
        <end position="676"/>
    </location>
</feature>
<evidence type="ECO:0000256" key="2">
    <source>
        <dbReference type="SAM" id="MobiDB-lite"/>
    </source>
</evidence>
<feature type="domain" description="Phage tail tape measure protein" evidence="4">
    <location>
        <begin position="128"/>
        <end position="329"/>
    </location>
</feature>
<evidence type="ECO:0000256" key="1">
    <source>
        <dbReference type="ARBA" id="ARBA00022612"/>
    </source>
</evidence>
<dbReference type="RefSeq" id="WP_130155441.1">
    <property type="nucleotide sequence ID" value="NZ_SGIS01000004.1"/>
</dbReference>
<keyword evidence="3" id="KW-1133">Transmembrane helix</keyword>
<gene>
    <name evidence="5" type="ORF">EWE75_04230</name>
</gene>
<keyword evidence="3" id="KW-0472">Membrane</keyword>
<dbReference type="Pfam" id="PF10145">
    <property type="entry name" value="PhageMin_Tail"/>
    <property type="match status" value="1"/>
</dbReference>
<protein>
    <submittedName>
        <fullName evidence="5">Phage tail tape measure protein</fullName>
    </submittedName>
</protein>
<feature type="transmembrane region" description="Helical" evidence="3">
    <location>
        <begin position="417"/>
        <end position="439"/>
    </location>
</feature>
<comment type="caution">
    <text evidence="5">The sequence shown here is derived from an EMBL/GenBank/DDBJ whole genome shotgun (WGS) entry which is preliminary data.</text>
</comment>
<evidence type="ECO:0000256" key="3">
    <source>
        <dbReference type="SAM" id="Phobius"/>
    </source>
</evidence>
<organism evidence="5 6">
    <name type="scientific">Sphingomonas populi</name>
    <dbReference type="NCBI Taxonomy" id="2484750"/>
    <lineage>
        <taxon>Bacteria</taxon>
        <taxon>Pseudomonadati</taxon>
        <taxon>Pseudomonadota</taxon>
        <taxon>Alphaproteobacteria</taxon>
        <taxon>Sphingomonadales</taxon>
        <taxon>Sphingomonadaceae</taxon>
        <taxon>Sphingomonas</taxon>
    </lineage>
</organism>
<dbReference type="InterPro" id="IPR010090">
    <property type="entry name" value="Phage_tape_meas"/>
</dbReference>
<sequence>MLGMLASLTVSLAVKDAAFKSGMGAARDEARRTGQDFDKAGRTMSDAMNRAAEQANLALVSIAATATETAHKIQMAGLAMSAAMLAPLTVIGKKSNDAASDFEKAMNDVHAAMLDASPDQLNKLRVAAMALGPAFGRSAMEAAGGIAALARNGMSAADILDGGLVASLKLAALGQTDLSSAVDVTSDILQQFHLPVSQLPTLVNKVSGSLDASKLSFDDFRDAIAQVGGVAGGLGYSFDDMNTALATLIPLMGGGSDAGTSFKTFLLSLNPSSDQAKRDLDTLGISFFNVAQNGDKSAKSLSEIADILNQKVANLNDMKKRQFLTDVFGTDGMRAAIALMDAGAKKVGEMRSQIDKASADQKLSALMQGEANATMRVANAWEKLKIVIGDSGLIQAMTWIKNTFADAINWLASFPPWVYITAAAVQTLGAAFFALVPFMAKVVATGILMRFGPIATALAALVNPIGVAIRLFGALALQMGATRLAAMAMNAAIMSNWALALAAGVYLVYQQYSKVPEASDAAKASLDAATAANKEATDSTYQLITATGKLRVELLAKAKLDRAAAADALKKADADLEAAHAAYTRAKAESRDPGNYPAIGGSAMSVGSAVYGTGKKLAQARADLEANIKTVGQRIEKLNTIRHNIGIAEAPVGPKLDPNFDRPERTRNGPKGRDTSADAYDYAAKLADARQDVLDANADMTDNPRARYKADMGAIEKERAEYAHQLATDQAITSAQADKLIAIKEQAFEYRKGIANQRLSDAVNQQEYDLAIAVNDAEQTHLSAMLDLAQSTEERRKLSDQILAKQKEAELKKLDLTLATAPTSSAEWTNAARAKDRLDAVYADKQAKQDRENESPAASYMRSLNQTSGQIADTVQSGAVDALKDLNTGLSDAILGAKSLGDAFADMGKRIIASLLDIAIQQALIKPLANTLFGGMGGGGGLIGSISGFLGQTFGGGRATGGSIQADRWYTVGERGPERFYPGISGTVVPNGGRGAGPSSTPSVVQLVVGPGQLFEPTVQAISGNVSVQTVSGYAGKVATRQARTLRG</sequence>
<reference evidence="5 6" key="1">
    <citation type="submission" date="2019-02" db="EMBL/GenBank/DDBJ databases">
        <authorList>
            <person name="Li Y."/>
        </authorList>
    </citation>
    <scope>NUCLEOTIDE SEQUENCE [LARGE SCALE GENOMIC DNA]</scope>
    <source>
        <strain evidence="5 6">3-7</strain>
    </source>
</reference>
<dbReference type="PANTHER" id="PTHR37813:SF1">
    <property type="entry name" value="FELS-2 PROPHAGE PROTEIN"/>
    <property type="match status" value="1"/>
</dbReference>
<proteinExistence type="predicted"/>
<keyword evidence="1" id="KW-1188">Viral release from host cell</keyword>
<dbReference type="AlphaFoldDB" id="A0A4Q6Y918"/>
<accession>A0A4Q6Y918</accession>
<keyword evidence="3" id="KW-0812">Transmembrane</keyword>
<name>A0A4Q6Y918_9SPHN</name>
<evidence type="ECO:0000313" key="5">
    <source>
        <dbReference type="EMBL" id="RZF65866.1"/>
    </source>
</evidence>
<feature type="region of interest" description="Disordered" evidence="2">
    <location>
        <begin position="652"/>
        <end position="677"/>
    </location>
</feature>
<dbReference type="NCBIfam" id="TIGR01760">
    <property type="entry name" value="tape_meas_TP901"/>
    <property type="match status" value="1"/>
</dbReference>